<gene>
    <name evidence="1" type="ORF">IAC78_00930</name>
</gene>
<name>A0A9D9D5C6_9BACL</name>
<dbReference type="GO" id="GO:0005829">
    <property type="term" value="C:cytosol"/>
    <property type="evidence" value="ECO:0007669"/>
    <property type="project" value="TreeGrafter"/>
</dbReference>
<accession>A0A9D9D5C6</accession>
<reference evidence="1" key="1">
    <citation type="submission" date="2020-10" db="EMBL/GenBank/DDBJ databases">
        <authorList>
            <person name="Gilroy R."/>
        </authorList>
    </citation>
    <scope>NUCLEOTIDE SEQUENCE</scope>
    <source>
        <strain evidence="1">1748</strain>
    </source>
</reference>
<dbReference type="Pfam" id="PF08282">
    <property type="entry name" value="Hydrolase_3"/>
    <property type="match status" value="1"/>
</dbReference>
<dbReference type="GO" id="GO:0016791">
    <property type="term" value="F:phosphatase activity"/>
    <property type="evidence" value="ECO:0007669"/>
    <property type="project" value="TreeGrafter"/>
</dbReference>
<evidence type="ECO:0000313" key="1">
    <source>
        <dbReference type="EMBL" id="MBO8414034.1"/>
    </source>
</evidence>
<dbReference type="Gene3D" id="3.40.50.1000">
    <property type="entry name" value="HAD superfamily/HAD-like"/>
    <property type="match status" value="1"/>
</dbReference>
<dbReference type="PANTHER" id="PTHR10000:SF8">
    <property type="entry name" value="HAD SUPERFAMILY HYDROLASE-LIKE, TYPE 3"/>
    <property type="match status" value="1"/>
</dbReference>
<evidence type="ECO:0000313" key="2">
    <source>
        <dbReference type="Proteomes" id="UP000823629"/>
    </source>
</evidence>
<dbReference type="NCBIfam" id="TIGR01484">
    <property type="entry name" value="HAD-SF-IIB"/>
    <property type="match status" value="1"/>
</dbReference>
<dbReference type="SUPFAM" id="SSF56784">
    <property type="entry name" value="HAD-like"/>
    <property type="match status" value="1"/>
</dbReference>
<dbReference type="Gene3D" id="3.30.1240.10">
    <property type="match status" value="1"/>
</dbReference>
<dbReference type="InterPro" id="IPR023214">
    <property type="entry name" value="HAD_sf"/>
</dbReference>
<protein>
    <submittedName>
        <fullName evidence="1">HAD family phosphatase</fullName>
    </submittedName>
</protein>
<proteinExistence type="predicted"/>
<dbReference type="Proteomes" id="UP000823629">
    <property type="component" value="Unassembled WGS sequence"/>
</dbReference>
<dbReference type="InterPro" id="IPR006379">
    <property type="entry name" value="HAD-SF_hydro_IIB"/>
</dbReference>
<organism evidence="1 2">
    <name type="scientific">Candidatus Scatoplasma merdavium</name>
    <dbReference type="NCBI Taxonomy" id="2840932"/>
    <lineage>
        <taxon>Bacteria</taxon>
        <taxon>Bacillati</taxon>
        <taxon>Bacillota</taxon>
        <taxon>Bacilli</taxon>
        <taxon>Bacillales</taxon>
        <taxon>Candidatus Scatoplasma</taxon>
    </lineage>
</organism>
<feature type="non-terminal residue" evidence="1">
    <location>
        <position position="134"/>
    </location>
</feature>
<dbReference type="GO" id="GO:0000287">
    <property type="term" value="F:magnesium ion binding"/>
    <property type="evidence" value="ECO:0007669"/>
    <property type="project" value="TreeGrafter"/>
</dbReference>
<sequence>MIKLIASDLDGTLFYPKRRLTLLTRKNTKFLQDFHAAGGKVCLVTGRERRMSMKVQKKLGFDVSVCGCNGAFIYEHGKFVKSHPIPKEDLIDVYMYIKNNYGVIGFLVFDEGDEIKIAVANKASIVPYLGIFIN</sequence>
<dbReference type="EMBL" id="JADING010000024">
    <property type="protein sequence ID" value="MBO8414034.1"/>
    <property type="molecule type" value="Genomic_DNA"/>
</dbReference>
<dbReference type="AlphaFoldDB" id="A0A9D9D5C6"/>
<dbReference type="PANTHER" id="PTHR10000">
    <property type="entry name" value="PHOSPHOSERINE PHOSPHATASE"/>
    <property type="match status" value="1"/>
</dbReference>
<dbReference type="InterPro" id="IPR036412">
    <property type="entry name" value="HAD-like_sf"/>
</dbReference>
<comment type="caution">
    <text evidence="1">The sequence shown here is derived from an EMBL/GenBank/DDBJ whole genome shotgun (WGS) entry which is preliminary data.</text>
</comment>
<reference evidence="1" key="2">
    <citation type="journal article" date="2021" name="PeerJ">
        <title>Extensive microbial diversity within the chicken gut microbiome revealed by metagenomics and culture.</title>
        <authorList>
            <person name="Gilroy R."/>
            <person name="Ravi A."/>
            <person name="Getino M."/>
            <person name="Pursley I."/>
            <person name="Horton D.L."/>
            <person name="Alikhan N.F."/>
            <person name="Baker D."/>
            <person name="Gharbi K."/>
            <person name="Hall N."/>
            <person name="Watson M."/>
            <person name="Adriaenssens E.M."/>
            <person name="Foster-Nyarko E."/>
            <person name="Jarju S."/>
            <person name="Secka A."/>
            <person name="Antonio M."/>
            <person name="Oren A."/>
            <person name="Chaudhuri R.R."/>
            <person name="La Ragione R."/>
            <person name="Hildebrand F."/>
            <person name="Pallen M.J."/>
        </authorList>
    </citation>
    <scope>NUCLEOTIDE SEQUENCE</scope>
    <source>
        <strain evidence="1">1748</strain>
    </source>
</reference>